<dbReference type="EMBL" id="BOML01000009">
    <property type="protein sequence ID" value="GID99614.1"/>
    <property type="molecule type" value="Genomic_DNA"/>
</dbReference>
<sequence length="217" mass="24176">MSTVAAYIDGFNLYYAMKAKYRRKYLWLDVVDLVRRLRPDDQVVAVRYFTTMIHGDGAAARNQAEYVAALKAYNGFGLDVHLGRFKIRTIRSCFTCGEPYLSACGLEFQSHEEKETDVAIGAMMVADAALGVADTSLLVTGDTDLRPALTAVRLVVPDQRLYVALPAGHGRPSQRLLSVGNLGYFVIRESVLNNAQLPEVVHDPVDGRAIRRPEKWR</sequence>
<organism evidence="2 3">
    <name type="scientific">Paractinoplanes durhamensis</name>
    <dbReference type="NCBI Taxonomy" id="113563"/>
    <lineage>
        <taxon>Bacteria</taxon>
        <taxon>Bacillati</taxon>
        <taxon>Actinomycetota</taxon>
        <taxon>Actinomycetes</taxon>
        <taxon>Micromonosporales</taxon>
        <taxon>Micromonosporaceae</taxon>
        <taxon>Paractinoplanes</taxon>
    </lineage>
</organism>
<protein>
    <recommendedName>
        <fullName evidence="1">NYN domain-containing protein</fullName>
    </recommendedName>
</protein>
<accession>A0ABQ3YPV3</accession>
<gene>
    <name evidence="2" type="ORF">Adu01nite_09650</name>
</gene>
<comment type="caution">
    <text evidence="2">The sequence shown here is derived from an EMBL/GenBank/DDBJ whole genome shotgun (WGS) entry which is preliminary data.</text>
</comment>
<proteinExistence type="predicted"/>
<evidence type="ECO:0000313" key="3">
    <source>
        <dbReference type="Proteomes" id="UP000637628"/>
    </source>
</evidence>
<reference evidence="2 3" key="1">
    <citation type="submission" date="2021-01" db="EMBL/GenBank/DDBJ databases">
        <title>Whole genome shotgun sequence of Actinoplanes durhamensis NBRC 14914.</title>
        <authorList>
            <person name="Komaki H."/>
            <person name="Tamura T."/>
        </authorList>
    </citation>
    <scope>NUCLEOTIDE SEQUENCE [LARGE SCALE GENOMIC DNA]</scope>
    <source>
        <strain evidence="2 3">NBRC 14914</strain>
    </source>
</reference>
<dbReference type="CDD" id="cd18722">
    <property type="entry name" value="PIN_NicB-like"/>
    <property type="match status" value="1"/>
</dbReference>
<dbReference type="RefSeq" id="WP_203725223.1">
    <property type="nucleotide sequence ID" value="NZ_BAAATX010000044.1"/>
</dbReference>
<feature type="domain" description="NYN" evidence="1">
    <location>
        <begin position="4"/>
        <end position="153"/>
    </location>
</feature>
<evidence type="ECO:0000259" key="1">
    <source>
        <dbReference type="Pfam" id="PF01936"/>
    </source>
</evidence>
<dbReference type="Gene3D" id="3.40.50.1010">
    <property type="entry name" value="5'-nuclease"/>
    <property type="match status" value="1"/>
</dbReference>
<dbReference type="Pfam" id="PF01936">
    <property type="entry name" value="NYN"/>
    <property type="match status" value="1"/>
</dbReference>
<keyword evidence="3" id="KW-1185">Reference proteome</keyword>
<name>A0ABQ3YPV3_9ACTN</name>
<evidence type="ECO:0000313" key="2">
    <source>
        <dbReference type="EMBL" id="GID99614.1"/>
    </source>
</evidence>
<dbReference type="Proteomes" id="UP000637628">
    <property type="component" value="Unassembled WGS sequence"/>
</dbReference>
<dbReference type="InterPro" id="IPR021139">
    <property type="entry name" value="NYN"/>
</dbReference>